<protein>
    <recommendedName>
        <fullName evidence="1">EF-hand domain-containing protein</fullName>
    </recommendedName>
</protein>
<evidence type="ECO:0000259" key="1">
    <source>
        <dbReference type="PROSITE" id="PS50222"/>
    </source>
</evidence>
<feature type="domain" description="EF-hand" evidence="1">
    <location>
        <begin position="19"/>
        <end position="54"/>
    </location>
</feature>
<dbReference type="EMBL" id="UYYB01008873">
    <property type="protein sequence ID" value="VDM68455.1"/>
    <property type="molecule type" value="Genomic_DNA"/>
</dbReference>
<dbReference type="InterPro" id="IPR002048">
    <property type="entry name" value="EF_hand_dom"/>
</dbReference>
<dbReference type="InterPro" id="IPR011992">
    <property type="entry name" value="EF-hand-dom_pair"/>
</dbReference>
<name>A0A3P7KAY2_STRVU</name>
<dbReference type="GO" id="GO:0005509">
    <property type="term" value="F:calcium ion binding"/>
    <property type="evidence" value="ECO:0007669"/>
    <property type="project" value="InterPro"/>
</dbReference>
<evidence type="ECO:0000313" key="3">
    <source>
        <dbReference type="Proteomes" id="UP000270094"/>
    </source>
</evidence>
<evidence type="ECO:0000313" key="2">
    <source>
        <dbReference type="EMBL" id="VDM68455.1"/>
    </source>
</evidence>
<keyword evidence="3" id="KW-1185">Reference proteome</keyword>
<dbReference type="Proteomes" id="UP000270094">
    <property type="component" value="Unassembled WGS sequence"/>
</dbReference>
<dbReference type="PROSITE" id="PS50222">
    <property type="entry name" value="EF_HAND_2"/>
    <property type="match status" value="1"/>
</dbReference>
<dbReference type="OrthoDB" id="191686at2759"/>
<gene>
    <name evidence="2" type="ORF">SVUK_LOCUS3453</name>
</gene>
<dbReference type="AlphaFoldDB" id="A0A3P7KAY2"/>
<reference evidence="2 3" key="1">
    <citation type="submission" date="2018-11" db="EMBL/GenBank/DDBJ databases">
        <authorList>
            <consortium name="Pathogen Informatics"/>
        </authorList>
    </citation>
    <scope>NUCLEOTIDE SEQUENCE [LARGE SCALE GENOMIC DNA]</scope>
</reference>
<sequence>MREHEFRHVLSAIISPERATDQYISRLFQAFSTDDKKSITFQEFLSFTQAVFGLNEGKEGEYCDESNGTHERNKETVQQRATTIFNVSQERI</sequence>
<dbReference type="SUPFAM" id="SSF47473">
    <property type="entry name" value="EF-hand"/>
    <property type="match status" value="1"/>
</dbReference>
<proteinExistence type="predicted"/>
<accession>A0A3P7KAY2</accession>
<organism evidence="2 3">
    <name type="scientific">Strongylus vulgaris</name>
    <name type="common">Blood worm</name>
    <dbReference type="NCBI Taxonomy" id="40348"/>
    <lineage>
        <taxon>Eukaryota</taxon>
        <taxon>Metazoa</taxon>
        <taxon>Ecdysozoa</taxon>
        <taxon>Nematoda</taxon>
        <taxon>Chromadorea</taxon>
        <taxon>Rhabditida</taxon>
        <taxon>Rhabditina</taxon>
        <taxon>Rhabditomorpha</taxon>
        <taxon>Strongyloidea</taxon>
        <taxon>Strongylidae</taxon>
        <taxon>Strongylus</taxon>
    </lineage>
</organism>
<dbReference type="Gene3D" id="1.10.238.10">
    <property type="entry name" value="EF-hand"/>
    <property type="match status" value="1"/>
</dbReference>